<keyword evidence="2 8" id="KW-0813">Transport</keyword>
<dbReference type="SUPFAM" id="SSF56935">
    <property type="entry name" value="Porins"/>
    <property type="match status" value="1"/>
</dbReference>
<gene>
    <name evidence="14" type="ORF">FLL46_15675</name>
</gene>
<keyword evidence="5 9" id="KW-0798">TonB box</keyword>
<dbReference type="Pfam" id="PF00593">
    <property type="entry name" value="TonB_dep_Rec_b-barrel"/>
    <property type="match status" value="1"/>
</dbReference>
<evidence type="ECO:0000259" key="12">
    <source>
        <dbReference type="Pfam" id="PF00593"/>
    </source>
</evidence>
<dbReference type="InterPro" id="IPR012910">
    <property type="entry name" value="Plug_dom"/>
</dbReference>
<organism evidence="14 15">
    <name type="scientific">Aliikangiella coralliicola</name>
    <dbReference type="NCBI Taxonomy" id="2592383"/>
    <lineage>
        <taxon>Bacteria</taxon>
        <taxon>Pseudomonadati</taxon>
        <taxon>Pseudomonadota</taxon>
        <taxon>Gammaproteobacteria</taxon>
        <taxon>Oceanospirillales</taxon>
        <taxon>Pleioneaceae</taxon>
        <taxon>Aliikangiella</taxon>
    </lineage>
</organism>
<evidence type="ECO:0000256" key="9">
    <source>
        <dbReference type="RuleBase" id="RU003357"/>
    </source>
</evidence>
<dbReference type="InterPro" id="IPR039426">
    <property type="entry name" value="TonB-dep_rcpt-like"/>
</dbReference>
<evidence type="ECO:0000256" key="2">
    <source>
        <dbReference type="ARBA" id="ARBA00022448"/>
    </source>
</evidence>
<evidence type="ECO:0000256" key="5">
    <source>
        <dbReference type="ARBA" id="ARBA00023077"/>
    </source>
</evidence>
<keyword evidence="4 8" id="KW-0812">Transmembrane</keyword>
<feature type="chain" id="PRO_5021855254" evidence="11">
    <location>
        <begin position="34"/>
        <end position="999"/>
    </location>
</feature>
<dbReference type="InterPro" id="IPR037066">
    <property type="entry name" value="Plug_dom_sf"/>
</dbReference>
<dbReference type="Gene3D" id="2.40.170.20">
    <property type="entry name" value="TonB-dependent receptor, beta-barrel domain"/>
    <property type="match status" value="1"/>
</dbReference>
<evidence type="ECO:0000256" key="10">
    <source>
        <dbReference type="SAM" id="MobiDB-lite"/>
    </source>
</evidence>
<dbReference type="OrthoDB" id="9760494at2"/>
<evidence type="ECO:0000313" key="14">
    <source>
        <dbReference type="EMBL" id="TQV86360.1"/>
    </source>
</evidence>
<name>A0A545UA72_9GAMM</name>
<evidence type="ECO:0000256" key="6">
    <source>
        <dbReference type="ARBA" id="ARBA00023136"/>
    </source>
</evidence>
<keyword evidence="14" id="KW-0675">Receptor</keyword>
<feature type="region of interest" description="Disordered" evidence="10">
    <location>
        <begin position="579"/>
        <end position="607"/>
    </location>
</feature>
<feature type="domain" description="TonB-dependent receptor-like beta-barrel" evidence="12">
    <location>
        <begin position="447"/>
        <end position="966"/>
    </location>
</feature>
<dbReference type="RefSeq" id="WP_142932283.1">
    <property type="nucleotide sequence ID" value="NZ_ML660166.1"/>
</dbReference>
<comment type="caution">
    <text evidence="14">The sequence shown here is derived from an EMBL/GenBank/DDBJ whole genome shotgun (WGS) entry which is preliminary data.</text>
</comment>
<evidence type="ECO:0000259" key="13">
    <source>
        <dbReference type="Pfam" id="PF07715"/>
    </source>
</evidence>
<dbReference type="Gene3D" id="2.170.130.10">
    <property type="entry name" value="TonB-dependent receptor, plug domain"/>
    <property type="match status" value="1"/>
</dbReference>
<dbReference type="PANTHER" id="PTHR47234">
    <property type="match status" value="1"/>
</dbReference>
<dbReference type="PROSITE" id="PS52016">
    <property type="entry name" value="TONB_DEPENDENT_REC_3"/>
    <property type="match status" value="1"/>
</dbReference>
<comment type="similarity">
    <text evidence="8 9">Belongs to the TonB-dependent receptor family.</text>
</comment>
<feature type="domain" description="TonB-dependent receptor plug" evidence="13">
    <location>
        <begin position="58"/>
        <end position="179"/>
    </location>
</feature>
<evidence type="ECO:0000256" key="11">
    <source>
        <dbReference type="SAM" id="SignalP"/>
    </source>
</evidence>
<dbReference type="PANTHER" id="PTHR47234:SF2">
    <property type="entry name" value="TONB-DEPENDENT RECEPTOR"/>
    <property type="match status" value="1"/>
</dbReference>
<dbReference type="InterPro" id="IPR036942">
    <property type="entry name" value="Beta-barrel_TonB_sf"/>
</dbReference>
<evidence type="ECO:0000256" key="4">
    <source>
        <dbReference type="ARBA" id="ARBA00022692"/>
    </source>
</evidence>
<keyword evidence="3 8" id="KW-1134">Transmembrane beta strand</keyword>
<keyword evidence="7 8" id="KW-0998">Cell outer membrane</keyword>
<evidence type="ECO:0000256" key="7">
    <source>
        <dbReference type="ARBA" id="ARBA00023237"/>
    </source>
</evidence>
<sequence length="999" mass="108127">MQPKHNYSRLSKAVRGVLTIATASMLISQPSFAAEVDEDKDSEKIVVTGSRIERSSAQMTTPTTVIDSKTIEQSGVKNIGDLLHRMPALLDGIGSNNINDNGASGGTADISQGGLENANLRGLGVNRTLVLVNGRRHVPGSSTSSAVDLAMIPATLIERIEIITGGASAIYGADAVTGVINIILKSDFEGTLLDVSAGTTAESDGDSQNLAITWGSNFSDGKGNITLHATYSDDEEIPMSARDYANRDPGFLPNPQNVNSEDGIPDTIFAQDVRFQALSEEGLFYVPNANYQFGNTPITDLPFPTFANDPLFLPFGRVGFDTFTIDRDDGSFRPFVAGQNCGVVPCDGGDGFRTQETNTLKVPSERISFNASGRYDVNPDLRLFAEAKYGKTESAASGQASVFHDDNFGPLITIRSDNPFRPQELVTLMNDRNLDVVALAVVGLNSRSVNTRETTQFTFGGEGSFGGNYDYNFYVQHGKVEGEFLSQDLLNERYYEALDAVADANGNPVCRSGNAACVAFNPINNLASREALNYASVMLKSDSEITQTIGSFSISGDWFEAPAGTAEFAAGIDYRRETAKSNPDPLSQARDADGIGSGLVGSTTGPSREQNSFILPVKGDYDVKELYAETIIPLVMDETLIDSLELEAAVRYADQSETGADTTYKTGINWGLNSTFRTRVTYSKAVRAPNIQELFAPQQISGAFVTDPCHAGNLASRPQDPNDPHRVNCAALGLAPDFQSQAAFGTRILISEGNPELNPEEAETLTVGFVVTPNNNFSFTADYWDIEITDAITNFDPNDILRNCVSGEALNPAFCGLINRDASGQIVNMSSQAINAAKFVASGTDVEARYTWELNSGLLSLSFNGTYLDKREFFQNPDDPEDVTSLAGQVGTPRFRALINTSYSNDDFSATWSMSYIGESTFNKLALPEQYPTEFDNKVEAFTYHNLNFNYRFTDDLSVYLGIDNVTNKEPVNLPNLNSGGLLYDGIGRKYYAGVQISL</sequence>
<evidence type="ECO:0000313" key="15">
    <source>
        <dbReference type="Proteomes" id="UP000315439"/>
    </source>
</evidence>
<dbReference type="InterPro" id="IPR000531">
    <property type="entry name" value="Beta-barrel_TonB"/>
</dbReference>
<feature type="signal peptide" evidence="11">
    <location>
        <begin position="1"/>
        <end position="33"/>
    </location>
</feature>
<dbReference type="GO" id="GO:0009279">
    <property type="term" value="C:cell outer membrane"/>
    <property type="evidence" value="ECO:0007669"/>
    <property type="project" value="UniProtKB-SubCell"/>
</dbReference>
<evidence type="ECO:0000256" key="1">
    <source>
        <dbReference type="ARBA" id="ARBA00004571"/>
    </source>
</evidence>
<comment type="subcellular location">
    <subcellularLocation>
        <location evidence="1 8">Cell outer membrane</location>
        <topology evidence="1 8">Multi-pass membrane protein</topology>
    </subcellularLocation>
</comment>
<protein>
    <submittedName>
        <fullName evidence="14">TonB-dependent receptor</fullName>
    </submittedName>
</protein>
<keyword evidence="6 8" id="KW-0472">Membrane</keyword>
<evidence type="ECO:0000256" key="3">
    <source>
        <dbReference type="ARBA" id="ARBA00022452"/>
    </source>
</evidence>
<keyword evidence="11" id="KW-0732">Signal</keyword>
<keyword evidence="15" id="KW-1185">Reference proteome</keyword>
<dbReference type="AlphaFoldDB" id="A0A545UA72"/>
<accession>A0A545UA72</accession>
<dbReference type="Proteomes" id="UP000315439">
    <property type="component" value="Unassembled WGS sequence"/>
</dbReference>
<dbReference type="Pfam" id="PF07715">
    <property type="entry name" value="Plug"/>
    <property type="match status" value="1"/>
</dbReference>
<reference evidence="14 15" key="1">
    <citation type="submission" date="2019-07" db="EMBL/GenBank/DDBJ databases">
        <title>Draft genome for Aliikangiella sp. M105.</title>
        <authorList>
            <person name="Wang G."/>
        </authorList>
    </citation>
    <scope>NUCLEOTIDE SEQUENCE [LARGE SCALE GENOMIC DNA]</scope>
    <source>
        <strain evidence="14 15">M105</strain>
    </source>
</reference>
<evidence type="ECO:0000256" key="8">
    <source>
        <dbReference type="PROSITE-ProRule" id="PRU01360"/>
    </source>
</evidence>
<dbReference type="EMBL" id="VIKS01000010">
    <property type="protein sequence ID" value="TQV86360.1"/>
    <property type="molecule type" value="Genomic_DNA"/>
</dbReference>
<proteinExistence type="inferred from homology"/>